<reference evidence="6" key="2">
    <citation type="submission" date="2025-08" db="UniProtKB">
        <authorList>
            <consortium name="RefSeq"/>
        </authorList>
    </citation>
    <scope>IDENTIFICATION</scope>
    <source>
        <strain evidence="6">14028-0561.14</strain>
        <tissue evidence="6">Whole fly</tissue>
    </source>
</reference>
<dbReference type="InterPro" id="IPR051487">
    <property type="entry name" value="Ser/Thr_Proteases_Immune/Dev"/>
</dbReference>
<dbReference type="InterPro" id="IPR043504">
    <property type="entry name" value="Peptidase_S1_PA_chymotrypsin"/>
</dbReference>
<dbReference type="InterPro" id="IPR001254">
    <property type="entry name" value="Trypsin_dom"/>
</dbReference>
<evidence type="ECO:0000256" key="2">
    <source>
        <dbReference type="ARBA" id="ARBA00024195"/>
    </source>
</evidence>
<accession>A0ABM3C7V4</accession>
<keyword evidence="3" id="KW-0732">Signal</keyword>
<protein>
    <submittedName>
        <fullName evidence="6">Transmembrane protease serine 9-like</fullName>
    </submittedName>
</protein>
<dbReference type="CDD" id="cd00190">
    <property type="entry name" value="Tryp_SPc"/>
    <property type="match status" value="2"/>
</dbReference>
<keyword evidence="5" id="KW-1185">Reference proteome</keyword>
<evidence type="ECO:0000256" key="1">
    <source>
        <dbReference type="ARBA" id="ARBA00023157"/>
    </source>
</evidence>
<keyword evidence="1" id="KW-1015">Disulfide bond</keyword>
<feature type="domain" description="Peptidase S1" evidence="4">
    <location>
        <begin position="60"/>
        <end position="210"/>
    </location>
</feature>
<dbReference type="Pfam" id="PF00089">
    <property type="entry name" value="Trypsin"/>
    <property type="match status" value="3"/>
</dbReference>
<dbReference type="InterPro" id="IPR009003">
    <property type="entry name" value="Peptidase_S1_PA"/>
</dbReference>
<feature type="signal peptide" evidence="3">
    <location>
        <begin position="1"/>
        <end position="20"/>
    </location>
</feature>
<evidence type="ECO:0000313" key="5">
    <source>
        <dbReference type="Proteomes" id="UP001652661"/>
    </source>
</evidence>
<proteinExistence type="inferred from homology"/>
<dbReference type="InterPro" id="IPR033116">
    <property type="entry name" value="TRYPSIN_SER"/>
</dbReference>
<organism evidence="5 6">
    <name type="scientific">Drosophila kikkawai</name>
    <name type="common">Fruit fly</name>
    <dbReference type="NCBI Taxonomy" id="30033"/>
    <lineage>
        <taxon>Eukaryota</taxon>
        <taxon>Metazoa</taxon>
        <taxon>Ecdysozoa</taxon>
        <taxon>Arthropoda</taxon>
        <taxon>Hexapoda</taxon>
        <taxon>Insecta</taxon>
        <taxon>Pterygota</taxon>
        <taxon>Neoptera</taxon>
        <taxon>Endopterygota</taxon>
        <taxon>Diptera</taxon>
        <taxon>Brachycera</taxon>
        <taxon>Muscomorpha</taxon>
        <taxon>Ephydroidea</taxon>
        <taxon>Drosophilidae</taxon>
        <taxon>Drosophila</taxon>
        <taxon>Sophophora</taxon>
    </lineage>
</organism>
<dbReference type="SUPFAM" id="SSF50494">
    <property type="entry name" value="Trypsin-like serine proteases"/>
    <property type="match status" value="3"/>
</dbReference>
<feature type="chain" id="PRO_5047433649" evidence="3">
    <location>
        <begin position="21"/>
        <end position="744"/>
    </location>
</feature>
<comment type="similarity">
    <text evidence="2">Belongs to the peptidase S1 family. CLIP subfamily.</text>
</comment>
<dbReference type="PANTHER" id="PTHR24256">
    <property type="entry name" value="TRYPTASE-RELATED"/>
    <property type="match status" value="1"/>
</dbReference>
<dbReference type="InterPro" id="IPR001314">
    <property type="entry name" value="Peptidase_S1A"/>
</dbReference>
<evidence type="ECO:0000313" key="6">
    <source>
        <dbReference type="RefSeq" id="XP_041632961.2"/>
    </source>
</evidence>
<evidence type="ECO:0000259" key="4">
    <source>
        <dbReference type="PROSITE" id="PS50240"/>
    </source>
</evidence>
<reference evidence="5" key="1">
    <citation type="submission" date="2025-05" db="UniProtKB">
        <authorList>
            <consortium name="RefSeq"/>
        </authorList>
    </citation>
    <scope>NUCLEOTIDE SEQUENCE [LARGE SCALE GENOMIC DNA]</scope>
    <source>
        <strain evidence="5">14028-0561.14</strain>
    </source>
</reference>
<gene>
    <name evidence="6" type="primary">LOC108074387</name>
</gene>
<dbReference type="RefSeq" id="XP_041632961.2">
    <property type="nucleotide sequence ID" value="XM_041777027.2"/>
</dbReference>
<dbReference type="Gene3D" id="2.40.10.10">
    <property type="entry name" value="Trypsin-like serine proteases"/>
    <property type="match status" value="4"/>
</dbReference>
<evidence type="ECO:0000256" key="3">
    <source>
        <dbReference type="SAM" id="SignalP"/>
    </source>
</evidence>
<dbReference type="PROSITE" id="PS00135">
    <property type="entry name" value="TRYPSIN_SER"/>
    <property type="match status" value="2"/>
</dbReference>
<dbReference type="PRINTS" id="PR00722">
    <property type="entry name" value="CHYMOTRYPSIN"/>
</dbReference>
<dbReference type="PROSITE" id="PS50240">
    <property type="entry name" value="TRYPSIN_DOM"/>
    <property type="match status" value="3"/>
</dbReference>
<dbReference type="Proteomes" id="UP001652661">
    <property type="component" value="Chromosome 2R"/>
</dbReference>
<dbReference type="SMART" id="SM00020">
    <property type="entry name" value="Tryp_SPc"/>
    <property type="match status" value="3"/>
</dbReference>
<dbReference type="GeneID" id="108074387"/>
<name>A0ABM3C7V4_DROKI</name>
<sequence>MQTLFWPSLIIGILIQRSSARLLDDNCKSSTGGRITNGNDAEREAAAWMAGSTVSVSVYYGTVQNDIGLLLLPLHIVFTGQIYPICIDLSPTEKREVGNANTFDAYGWGKTRTANISEILQRVTLDHYDRSRCNRIGRLPLTLNQICAGSSDRDTCDGDSGGPLIQKVNYNGTRHLTQVGMVSYGLKSCEGLGVYTDVTSYADWIEEKIESLFSEYSSPTAAIVNTVSIRTPTETAVFGAENFVRGRLLFKPCGTSLSTRIMNGYNAEPEAAAWMARIHSNETGFVCGGTVIHRRFVLTAAHCLRDRQEENLFVELGGYDIRLPAQEYSVRKKIIHDGFDLRLKTHDIGLLLLSRVIEFSWQIYPICIILNLQVRSKVERAFTFDAYGWGRTNSSLTSNLLQKVNLDRYDRTGGPLTKKVIVNGIQRHTQFGITSIGTRNCNGIGVYTDVTIYDYWIDEEIEALFPKYSRQSSPTAIAKQISIRPPTETAVFGAENFGRVRLLFEPCGTRIINGYNAEPEAAAWMAGIHYESEFICSGTVIHRRFVLTAAQCLIDRQEENLFVKLGEYDIRLPVRMKIIYDGFDRSRMNHDIGLLLLSRDIDFSRHLFPICIILNLEVRNKVESAFTFDAYGWGRTNTSRTSNLLQKVTLDRYDRSRCREEFEMSLSLSQICAGSTVGDTCDGDSGGPLTKKVILNGIQRHTQFGITSIGTTVCNGIAVYTDVTSYVDWILEHVRKFQTNLYYS</sequence>
<feature type="domain" description="Peptidase S1" evidence="4">
    <location>
        <begin position="261"/>
        <end position="462"/>
    </location>
</feature>
<feature type="domain" description="Peptidase S1" evidence="4">
    <location>
        <begin position="511"/>
        <end position="735"/>
    </location>
</feature>